<proteinExistence type="inferred from homology"/>
<reference evidence="4 5" key="1">
    <citation type="submission" date="2020-07" db="EMBL/GenBank/DDBJ databases">
        <title>Complete genome sequence of Mycolicibacterium litorale like strain isolated from cardiac implantable electronic device infection.</title>
        <authorList>
            <person name="Fukano H."/>
            <person name="Miyama H."/>
            <person name="Hoshino Y."/>
        </authorList>
    </citation>
    <scope>NUCLEOTIDE SEQUENCE [LARGE SCALE GENOMIC DNA]</scope>
    <source>
        <strain evidence="4 5">NIIDNTM18</strain>
    </source>
</reference>
<dbReference type="PROSITE" id="PS00086">
    <property type="entry name" value="CYTOCHROME_P450"/>
    <property type="match status" value="1"/>
</dbReference>
<dbReference type="PRINTS" id="PR00080">
    <property type="entry name" value="SDRFAMILY"/>
</dbReference>
<keyword evidence="2" id="KW-0560">Oxidoreductase</keyword>
<dbReference type="PRINTS" id="PR00081">
    <property type="entry name" value="GDHRDH"/>
</dbReference>
<dbReference type="Proteomes" id="UP000515734">
    <property type="component" value="Chromosome"/>
</dbReference>
<dbReference type="Pfam" id="PF00106">
    <property type="entry name" value="adh_short"/>
    <property type="match status" value="1"/>
</dbReference>
<evidence type="ECO:0000313" key="5">
    <source>
        <dbReference type="Proteomes" id="UP000515734"/>
    </source>
</evidence>
<accession>A0A6S6P8U3</accession>
<evidence type="ECO:0000313" key="4">
    <source>
        <dbReference type="EMBL" id="BCI55084.1"/>
    </source>
</evidence>
<gene>
    <name evidence="4" type="ORF">NIIDNTM18_43620</name>
</gene>
<dbReference type="InterPro" id="IPR020904">
    <property type="entry name" value="Sc_DH/Rdtase_CS"/>
</dbReference>
<dbReference type="InterPro" id="IPR017972">
    <property type="entry name" value="Cyt_P450_CS"/>
</dbReference>
<dbReference type="SUPFAM" id="SSF48264">
    <property type="entry name" value="Cytochrome P450"/>
    <property type="match status" value="1"/>
</dbReference>
<dbReference type="InterPro" id="IPR036396">
    <property type="entry name" value="Cyt_P450_sf"/>
</dbReference>
<dbReference type="PROSITE" id="PS00061">
    <property type="entry name" value="ADH_SHORT"/>
    <property type="match status" value="1"/>
</dbReference>
<dbReference type="GO" id="GO:0020037">
    <property type="term" value="F:heme binding"/>
    <property type="evidence" value="ECO:0007669"/>
    <property type="project" value="InterPro"/>
</dbReference>
<dbReference type="GO" id="GO:0016705">
    <property type="term" value="F:oxidoreductase activity, acting on paired donors, with incorporation or reduction of molecular oxygen"/>
    <property type="evidence" value="ECO:0007669"/>
    <property type="project" value="InterPro"/>
</dbReference>
<dbReference type="PANTHER" id="PTHR42820:SF1">
    <property type="entry name" value="SHORT-CHAIN DEHYDROGENASE_REDUCTASE FAMILY PROTEIN"/>
    <property type="match status" value="1"/>
</dbReference>
<dbReference type="SUPFAM" id="SSF51735">
    <property type="entry name" value="NAD(P)-binding Rossmann-fold domains"/>
    <property type="match status" value="1"/>
</dbReference>
<dbReference type="FunFam" id="3.40.50.720:FF:000084">
    <property type="entry name" value="Short-chain dehydrogenase reductase"/>
    <property type="match status" value="1"/>
</dbReference>
<evidence type="ECO:0000256" key="3">
    <source>
        <dbReference type="RuleBase" id="RU000363"/>
    </source>
</evidence>
<evidence type="ECO:0000256" key="1">
    <source>
        <dbReference type="ARBA" id="ARBA00006484"/>
    </source>
</evidence>
<organism evidence="4 5">
    <name type="scientific">Mycolicibacterium litorale</name>
    <dbReference type="NCBI Taxonomy" id="758802"/>
    <lineage>
        <taxon>Bacteria</taxon>
        <taxon>Bacillati</taxon>
        <taxon>Actinomycetota</taxon>
        <taxon>Actinomycetes</taxon>
        <taxon>Mycobacteriales</taxon>
        <taxon>Mycobacteriaceae</taxon>
        <taxon>Mycolicibacterium</taxon>
    </lineage>
</organism>
<dbReference type="Gene3D" id="3.40.50.720">
    <property type="entry name" value="NAD(P)-binding Rossmann-like Domain"/>
    <property type="match status" value="1"/>
</dbReference>
<dbReference type="CDD" id="cd05233">
    <property type="entry name" value="SDR_c"/>
    <property type="match status" value="1"/>
</dbReference>
<dbReference type="EMBL" id="AP023287">
    <property type="protein sequence ID" value="BCI55084.1"/>
    <property type="molecule type" value="Genomic_DNA"/>
</dbReference>
<dbReference type="PANTHER" id="PTHR42820">
    <property type="entry name" value="SHORT-CHAIN DEHYDROGENASE REDUCTASE"/>
    <property type="match status" value="1"/>
</dbReference>
<name>A0A6S6P8U3_9MYCO</name>
<comment type="similarity">
    <text evidence="1 3">Belongs to the short-chain dehydrogenases/reductases (SDR) family.</text>
</comment>
<dbReference type="GO" id="GO:0005506">
    <property type="term" value="F:iron ion binding"/>
    <property type="evidence" value="ECO:0007669"/>
    <property type="project" value="InterPro"/>
</dbReference>
<evidence type="ECO:0000256" key="2">
    <source>
        <dbReference type="ARBA" id="ARBA00023002"/>
    </source>
</evidence>
<dbReference type="GO" id="GO:0004497">
    <property type="term" value="F:monooxygenase activity"/>
    <property type="evidence" value="ECO:0007669"/>
    <property type="project" value="InterPro"/>
</dbReference>
<protein>
    <submittedName>
        <fullName evidence="4">Uncharacterized protein</fullName>
    </submittedName>
</protein>
<dbReference type="InterPro" id="IPR002347">
    <property type="entry name" value="SDR_fam"/>
</dbReference>
<sequence>MTKGLSGKVAVVTGGASGLGEAIVERFVADGARVVVADLNDADGKRVAARHGSAALFCHTDVADREQVAALVATAVDHFGALDVMVNNAAISGTRRHDFLEDDLADFDRVMSVNLFGVMVGTRDAARHMARHGGGSIINMSSIGGIEASPGVMPYVASKAAVIHFSKAAALALADHEIRVNCIAAGEGIVLDLSPANWDESVFPEPARLDLERPAGNHVAFGFGPHQCVGHLVGTTAAAIASCRPRVASWSASSLSATPEWPFTQNHSTRWRAQAFWRRCHRSTFFTGCFAAVRQPLRSQPSTHLVMPLRT</sequence>
<dbReference type="AlphaFoldDB" id="A0A6S6P8U3"/>
<dbReference type="InterPro" id="IPR036291">
    <property type="entry name" value="NAD(P)-bd_dom_sf"/>
</dbReference>